<dbReference type="AlphaFoldDB" id="A0A1F8B029"/>
<organism evidence="2 3">
    <name type="scientific">Candidatus Woesebacteria bacterium RIFCSPHIGHO2_12_FULL_46_16</name>
    <dbReference type="NCBI Taxonomy" id="1802513"/>
    <lineage>
        <taxon>Bacteria</taxon>
        <taxon>Candidatus Woeseibacteriota</taxon>
    </lineage>
</organism>
<evidence type="ECO:0000313" key="3">
    <source>
        <dbReference type="Proteomes" id="UP000178313"/>
    </source>
</evidence>
<proteinExistence type="predicted"/>
<accession>A0A1F8B029</accession>
<sequence>MVIVLVFLNWNYFLPKGGEMGPLTDEEKFRGVAWELQQNGGIYDYLPIYAKIAPNSPRETLAEIVKGEGEIKNMESGTNWAKFATDIEGADATIRINIFDFPDWKIFVDGKEVTKYIPEEEKSGRIWFGLSSGEHEVYARLYNTPIRKIANAITLVSFIGTIGFFVMSKKRRFSD</sequence>
<comment type="caution">
    <text evidence="2">The sequence shown here is derived from an EMBL/GenBank/DDBJ whole genome shotgun (WGS) entry which is preliminary data.</text>
</comment>
<evidence type="ECO:0000313" key="2">
    <source>
        <dbReference type="EMBL" id="OGM56808.1"/>
    </source>
</evidence>
<feature type="transmembrane region" description="Helical" evidence="1">
    <location>
        <begin position="149"/>
        <end position="167"/>
    </location>
</feature>
<protein>
    <submittedName>
        <fullName evidence="2">Uncharacterized protein</fullName>
    </submittedName>
</protein>
<keyword evidence="1" id="KW-0812">Transmembrane</keyword>
<gene>
    <name evidence="2" type="ORF">A3E46_02760</name>
</gene>
<name>A0A1F8B029_9BACT</name>
<evidence type="ECO:0000256" key="1">
    <source>
        <dbReference type="SAM" id="Phobius"/>
    </source>
</evidence>
<keyword evidence="1" id="KW-0472">Membrane</keyword>
<keyword evidence="1" id="KW-1133">Transmembrane helix</keyword>
<dbReference type="EMBL" id="MGGZ01000024">
    <property type="protein sequence ID" value="OGM56808.1"/>
    <property type="molecule type" value="Genomic_DNA"/>
</dbReference>
<dbReference type="Proteomes" id="UP000178313">
    <property type="component" value="Unassembled WGS sequence"/>
</dbReference>
<reference evidence="2 3" key="1">
    <citation type="journal article" date="2016" name="Nat. Commun.">
        <title>Thousands of microbial genomes shed light on interconnected biogeochemical processes in an aquifer system.</title>
        <authorList>
            <person name="Anantharaman K."/>
            <person name="Brown C.T."/>
            <person name="Hug L.A."/>
            <person name="Sharon I."/>
            <person name="Castelle C.J."/>
            <person name="Probst A.J."/>
            <person name="Thomas B.C."/>
            <person name="Singh A."/>
            <person name="Wilkins M.J."/>
            <person name="Karaoz U."/>
            <person name="Brodie E.L."/>
            <person name="Williams K.H."/>
            <person name="Hubbard S.S."/>
            <person name="Banfield J.F."/>
        </authorList>
    </citation>
    <scope>NUCLEOTIDE SEQUENCE [LARGE SCALE GENOMIC DNA]</scope>
</reference>